<dbReference type="EMBL" id="JAWDJR010000016">
    <property type="protein sequence ID" value="KAK9960910.1"/>
    <property type="molecule type" value="Genomic_DNA"/>
</dbReference>
<evidence type="ECO:0000256" key="1">
    <source>
        <dbReference type="ARBA" id="ARBA00006270"/>
    </source>
</evidence>
<dbReference type="PANTHER" id="PTHR47978">
    <property type="match status" value="1"/>
</dbReference>
<dbReference type="AlphaFoldDB" id="A0AAW1ZLI2"/>
<accession>A0AAW1ZLI2</accession>
<dbReference type="GO" id="GO:0005525">
    <property type="term" value="F:GTP binding"/>
    <property type="evidence" value="ECO:0007669"/>
    <property type="project" value="UniProtKB-KW"/>
</dbReference>
<dbReference type="InterPro" id="IPR005225">
    <property type="entry name" value="Small_GTP-bd"/>
</dbReference>
<dbReference type="NCBIfam" id="TIGR00231">
    <property type="entry name" value="small_GTP"/>
    <property type="match status" value="1"/>
</dbReference>
<proteinExistence type="inferred from homology"/>
<evidence type="ECO:0000256" key="3">
    <source>
        <dbReference type="ARBA" id="ARBA00023134"/>
    </source>
</evidence>
<sequence length="192" mass="22161">MNRSAQFLYRFKMMMIGDNNVGKSCILKRYTEGLYPERCVTIGISLCNHILEVEPGVRVNLQIWDTAGHESFWSAICPSIRQTAGCMLVFDLGDRASFNYIKYRHMEVCNIVQPYTVLFMLVGHKCDREKRKVNQDEVEEFASELGAPYIEASAKTGHNVAEAFELLTRRIYQGYLSGEVRLHESWEKIHNK</sequence>
<gene>
    <name evidence="4" type="ORF">ABG768_008742</name>
</gene>
<evidence type="ECO:0000313" key="4">
    <source>
        <dbReference type="EMBL" id="KAK9960910.1"/>
    </source>
</evidence>
<keyword evidence="2" id="KW-0547">Nucleotide-binding</keyword>
<dbReference type="SMART" id="SM00174">
    <property type="entry name" value="RHO"/>
    <property type="match status" value="1"/>
</dbReference>
<dbReference type="SMART" id="SM00173">
    <property type="entry name" value="RAS"/>
    <property type="match status" value="1"/>
</dbReference>
<name>A0AAW1ZLI2_CULAL</name>
<dbReference type="InterPro" id="IPR001806">
    <property type="entry name" value="Small_GTPase"/>
</dbReference>
<organism evidence="4 5">
    <name type="scientific">Culter alburnus</name>
    <name type="common">Topmouth culter</name>
    <dbReference type="NCBI Taxonomy" id="194366"/>
    <lineage>
        <taxon>Eukaryota</taxon>
        <taxon>Metazoa</taxon>
        <taxon>Chordata</taxon>
        <taxon>Craniata</taxon>
        <taxon>Vertebrata</taxon>
        <taxon>Euteleostomi</taxon>
        <taxon>Actinopterygii</taxon>
        <taxon>Neopterygii</taxon>
        <taxon>Teleostei</taxon>
        <taxon>Ostariophysi</taxon>
        <taxon>Cypriniformes</taxon>
        <taxon>Xenocyprididae</taxon>
        <taxon>Xenocypridinae</taxon>
        <taxon>Culter</taxon>
    </lineage>
</organism>
<dbReference type="GO" id="GO:0003924">
    <property type="term" value="F:GTPase activity"/>
    <property type="evidence" value="ECO:0007669"/>
    <property type="project" value="InterPro"/>
</dbReference>
<dbReference type="SUPFAM" id="SSF52540">
    <property type="entry name" value="P-loop containing nucleoside triphosphate hydrolases"/>
    <property type="match status" value="1"/>
</dbReference>
<dbReference type="PROSITE" id="PS51419">
    <property type="entry name" value="RAB"/>
    <property type="match status" value="1"/>
</dbReference>
<dbReference type="SMART" id="SM00175">
    <property type="entry name" value="RAB"/>
    <property type="match status" value="1"/>
</dbReference>
<dbReference type="PRINTS" id="PR00449">
    <property type="entry name" value="RASTRNSFRMNG"/>
</dbReference>
<dbReference type="Proteomes" id="UP001479290">
    <property type="component" value="Unassembled WGS sequence"/>
</dbReference>
<dbReference type="InterPro" id="IPR027417">
    <property type="entry name" value="P-loop_NTPase"/>
</dbReference>
<comment type="caution">
    <text evidence="4">The sequence shown here is derived from an EMBL/GenBank/DDBJ whole genome shotgun (WGS) entry which is preliminary data.</text>
</comment>
<comment type="similarity">
    <text evidence="1">Belongs to the small GTPase superfamily. Rab family.</text>
</comment>
<evidence type="ECO:0000313" key="5">
    <source>
        <dbReference type="Proteomes" id="UP001479290"/>
    </source>
</evidence>
<evidence type="ECO:0000256" key="2">
    <source>
        <dbReference type="ARBA" id="ARBA00022741"/>
    </source>
</evidence>
<dbReference type="PROSITE" id="PS51421">
    <property type="entry name" value="RAS"/>
    <property type="match status" value="1"/>
</dbReference>
<protein>
    <submittedName>
        <fullName evidence="4">Uncharacterized protein</fullName>
    </submittedName>
</protein>
<dbReference type="Pfam" id="PF00071">
    <property type="entry name" value="Ras"/>
    <property type="match status" value="1"/>
</dbReference>
<reference evidence="4 5" key="1">
    <citation type="submission" date="2024-05" db="EMBL/GenBank/DDBJ databases">
        <title>A high-quality chromosomal-level genome assembly of Topmouth culter (Culter alburnus).</title>
        <authorList>
            <person name="Zhao H."/>
        </authorList>
    </citation>
    <scope>NUCLEOTIDE SEQUENCE [LARGE SCALE GENOMIC DNA]</scope>
    <source>
        <strain evidence="4">CATC2023</strain>
        <tissue evidence="4">Muscle</tissue>
    </source>
</reference>
<dbReference type="Gene3D" id="3.40.50.300">
    <property type="entry name" value="P-loop containing nucleotide triphosphate hydrolases"/>
    <property type="match status" value="1"/>
</dbReference>
<dbReference type="FunFam" id="3.40.50.300:FF:001447">
    <property type="entry name" value="Ras-related protein Rab-1B"/>
    <property type="match status" value="1"/>
</dbReference>
<keyword evidence="5" id="KW-1185">Reference proteome</keyword>
<keyword evidence="3" id="KW-0342">GTP-binding</keyword>